<keyword evidence="3" id="KW-0812">Transmembrane</keyword>
<feature type="coiled-coil region" evidence="1">
    <location>
        <begin position="73"/>
        <end position="100"/>
    </location>
</feature>
<protein>
    <submittedName>
        <fullName evidence="5">Uncharacterized protein LOC106161955</fullName>
    </submittedName>
</protein>
<dbReference type="KEGG" id="lak:106161955"/>
<reference evidence="5" key="1">
    <citation type="submission" date="2025-08" db="UniProtKB">
        <authorList>
            <consortium name="RefSeq"/>
        </authorList>
    </citation>
    <scope>IDENTIFICATION</scope>
    <source>
        <tissue evidence="5">Gonads</tissue>
    </source>
</reference>
<dbReference type="OrthoDB" id="6085330at2759"/>
<name>A0A1S3I8A8_LINAN</name>
<gene>
    <name evidence="5" type="primary">LOC106161955</name>
</gene>
<dbReference type="Proteomes" id="UP000085678">
    <property type="component" value="Unplaced"/>
</dbReference>
<accession>A0A1S3I8A8</accession>
<keyword evidence="3" id="KW-1133">Transmembrane helix</keyword>
<dbReference type="InParanoid" id="A0A1S3I8A8"/>
<evidence type="ECO:0000313" key="5">
    <source>
        <dbReference type="RefSeq" id="XP_013394492.1"/>
    </source>
</evidence>
<evidence type="ECO:0000256" key="2">
    <source>
        <dbReference type="SAM" id="MobiDB-lite"/>
    </source>
</evidence>
<proteinExistence type="predicted"/>
<feature type="compositionally biased region" description="Basic and acidic residues" evidence="2">
    <location>
        <begin position="131"/>
        <end position="147"/>
    </location>
</feature>
<dbReference type="GeneID" id="106161955"/>
<keyword evidence="4" id="KW-1185">Reference proteome</keyword>
<feature type="region of interest" description="Disordered" evidence="2">
    <location>
        <begin position="131"/>
        <end position="156"/>
    </location>
</feature>
<evidence type="ECO:0000256" key="3">
    <source>
        <dbReference type="SAM" id="Phobius"/>
    </source>
</evidence>
<dbReference type="AlphaFoldDB" id="A0A1S3I8A8"/>
<sequence>MDQVEINVTMPTPPTNSTSSDYDHEGALYYVIAVCAVYGFSVFLLVASHIRSRKSNHLNTDHQVTIYFEGMAKIRKEMQHDDLTRNMREVRRNLADTLARSAKWLDNWRKNSRINRATRTSSLHVVAENKPKEVGDRQTNQAKEKTPMLKTSTVPESKTVDQTMDACTCAVDAEKKCNFCRAQNIVKLWTSKPNPSAAGPSTSRKTSEKQTVKQAILDFDKHFEQELKTYEILHSDVYDV</sequence>
<feature type="transmembrane region" description="Helical" evidence="3">
    <location>
        <begin position="27"/>
        <end position="47"/>
    </location>
</feature>
<evidence type="ECO:0000313" key="4">
    <source>
        <dbReference type="Proteomes" id="UP000085678"/>
    </source>
</evidence>
<keyword evidence="1" id="KW-0175">Coiled coil</keyword>
<keyword evidence="3" id="KW-0472">Membrane</keyword>
<evidence type="ECO:0000256" key="1">
    <source>
        <dbReference type="SAM" id="Coils"/>
    </source>
</evidence>
<organism evidence="4 5">
    <name type="scientific">Lingula anatina</name>
    <name type="common">Brachiopod</name>
    <name type="synonym">Lingula unguis</name>
    <dbReference type="NCBI Taxonomy" id="7574"/>
    <lineage>
        <taxon>Eukaryota</taxon>
        <taxon>Metazoa</taxon>
        <taxon>Spiralia</taxon>
        <taxon>Lophotrochozoa</taxon>
        <taxon>Brachiopoda</taxon>
        <taxon>Linguliformea</taxon>
        <taxon>Lingulata</taxon>
        <taxon>Lingulida</taxon>
        <taxon>Linguloidea</taxon>
        <taxon>Lingulidae</taxon>
        <taxon>Lingula</taxon>
    </lineage>
</organism>
<dbReference type="RefSeq" id="XP_013394492.1">
    <property type="nucleotide sequence ID" value="XM_013539038.1"/>
</dbReference>